<dbReference type="GO" id="GO:0004553">
    <property type="term" value="F:hydrolase activity, hydrolyzing O-glycosyl compounds"/>
    <property type="evidence" value="ECO:0007669"/>
    <property type="project" value="InterPro"/>
</dbReference>
<gene>
    <name evidence="5" type="ORF">G3A44_15565</name>
</gene>
<organism evidence="5 6">
    <name type="scientific">Ideonella livida</name>
    <dbReference type="NCBI Taxonomy" id="2707176"/>
    <lineage>
        <taxon>Bacteria</taxon>
        <taxon>Pseudomonadati</taxon>
        <taxon>Pseudomonadota</taxon>
        <taxon>Betaproteobacteria</taxon>
        <taxon>Burkholderiales</taxon>
        <taxon>Sphaerotilaceae</taxon>
        <taxon>Ideonella</taxon>
    </lineage>
</organism>
<keyword evidence="6" id="KW-1185">Reference proteome</keyword>
<reference evidence="5 6" key="1">
    <citation type="submission" date="2020-02" db="EMBL/GenBank/DDBJ databases">
        <title>Ideonella bacterium strain TBM-1.</title>
        <authorList>
            <person name="Chen W.-M."/>
        </authorList>
    </citation>
    <scope>NUCLEOTIDE SEQUENCE [LARGE SCALE GENOMIC DNA]</scope>
    <source>
        <strain evidence="5 6">TBM-1</strain>
    </source>
</reference>
<dbReference type="CDD" id="cd13401">
    <property type="entry name" value="Slt70-like"/>
    <property type="match status" value="1"/>
</dbReference>
<evidence type="ECO:0000256" key="1">
    <source>
        <dbReference type="ARBA" id="ARBA00007734"/>
    </source>
</evidence>
<feature type="signal peptide" evidence="3">
    <location>
        <begin position="1"/>
        <end position="47"/>
    </location>
</feature>
<keyword evidence="2 3" id="KW-0732">Signal</keyword>
<dbReference type="GO" id="GO:0042597">
    <property type="term" value="C:periplasmic space"/>
    <property type="evidence" value="ECO:0007669"/>
    <property type="project" value="InterPro"/>
</dbReference>
<dbReference type="Gene3D" id="1.10.530.10">
    <property type="match status" value="1"/>
</dbReference>
<comment type="caution">
    <text evidence="5">The sequence shown here is derived from an EMBL/GenBank/DDBJ whole genome shotgun (WGS) entry which is preliminary data.</text>
</comment>
<evidence type="ECO:0000256" key="3">
    <source>
        <dbReference type="SAM" id="SignalP"/>
    </source>
</evidence>
<dbReference type="Proteomes" id="UP000484255">
    <property type="component" value="Unassembled WGS sequence"/>
</dbReference>
<dbReference type="RefSeq" id="WP_163458641.1">
    <property type="nucleotide sequence ID" value="NZ_JAAGOH010000020.1"/>
</dbReference>
<sequence>MFPAARILRLPALICAVRTGSALRPGALLALLLAAPLLALTAPPATAQPAPPAADRDELVPQAREAWGRRDKSRLAALRQQALAQRHPLAPWVDYWDLNLRLGEARADEVEAFFARWPGSYQEDRLRNDWLLELGRRRDWATFAQVHPRFRMNDDREVACYALLAQPTTGQTAAGLREAALKAWMPQREPDDGCQRLAQTLHEAKVLRDADLWRKVRHAVEHNRQRLARNTAEILSPTLAKTLAEVLENPARHLNRKANAFGQGQAELTALALARLAATDTDEAAQRLLKRWDHVIGPERTAWVWSQIAKQAGLALNADALTWADHAWAAARHTPDPARPDWSDETLGWLARVSLRLGTGEARWQGVLRAVDAMGPAERADPTWQYWRARAVAALARPGEAGRAQREEAQRALAAVAQPLTFYGQLALEDLGQPLTPPPTPAAVQPTEREAARAHPGLQRALAMIAAGLRPEGVREWNFSLLGLNDRELLAAAQWACEREVWDRCINSSERSRTEIDLGQRYPTPLRQDVLARSREIGLDPAYVYGLIRQESRFIMDARSHVGASGLMQVMPATAKWTAKKIGMTDFRPEQITERDVNLRIGTAYLKLVLDDQGGAQALAAAAYNAGPSRPRRWRNGPELETAIWVENIPFNETRDYVKKVTANATVYAGLFSGRPASLKARLGATVGPRSAPPPTDPDLP</sequence>
<dbReference type="InterPro" id="IPR008258">
    <property type="entry name" value="Transglycosylase_SLT_dom_1"/>
</dbReference>
<dbReference type="SUPFAM" id="SSF48435">
    <property type="entry name" value="Bacterial muramidases"/>
    <property type="match status" value="1"/>
</dbReference>
<evidence type="ECO:0000259" key="4">
    <source>
        <dbReference type="Pfam" id="PF01464"/>
    </source>
</evidence>
<comment type="similarity">
    <text evidence="1">Belongs to the transglycosylase Slt family.</text>
</comment>
<evidence type="ECO:0000256" key="2">
    <source>
        <dbReference type="ARBA" id="ARBA00022729"/>
    </source>
</evidence>
<feature type="chain" id="PRO_5028929817" evidence="3">
    <location>
        <begin position="48"/>
        <end position="701"/>
    </location>
</feature>
<accession>A0A7C9TMS0</accession>
<dbReference type="AlphaFoldDB" id="A0A7C9TMS0"/>
<evidence type="ECO:0000313" key="5">
    <source>
        <dbReference type="EMBL" id="NDY92607.1"/>
    </source>
</evidence>
<evidence type="ECO:0000313" key="6">
    <source>
        <dbReference type="Proteomes" id="UP000484255"/>
    </source>
</evidence>
<dbReference type="Gene3D" id="1.25.20.10">
    <property type="entry name" value="Bacterial muramidases"/>
    <property type="match status" value="1"/>
</dbReference>
<protein>
    <submittedName>
        <fullName evidence="5">Lytic transglycosylase domain-containing protein</fullName>
    </submittedName>
</protein>
<dbReference type="EMBL" id="JAAGOH010000020">
    <property type="protein sequence ID" value="NDY92607.1"/>
    <property type="molecule type" value="Genomic_DNA"/>
</dbReference>
<feature type="domain" description="Transglycosylase SLT" evidence="4">
    <location>
        <begin position="536"/>
        <end position="636"/>
    </location>
</feature>
<dbReference type="PANTHER" id="PTHR37423:SF5">
    <property type="entry name" value="SOLUBLE LYTIC MUREIN TRANSGLYCOSYLASE"/>
    <property type="match status" value="1"/>
</dbReference>
<dbReference type="Pfam" id="PF01464">
    <property type="entry name" value="SLT"/>
    <property type="match status" value="1"/>
</dbReference>
<dbReference type="InterPro" id="IPR008939">
    <property type="entry name" value="Lytic_TGlycosylase_superhlx_U"/>
</dbReference>
<proteinExistence type="inferred from homology"/>
<name>A0A7C9TMS0_9BURK</name>
<dbReference type="PANTHER" id="PTHR37423">
    <property type="entry name" value="SOLUBLE LYTIC MUREIN TRANSGLYCOSYLASE-RELATED"/>
    <property type="match status" value="1"/>
</dbReference>
<dbReference type="SUPFAM" id="SSF53955">
    <property type="entry name" value="Lysozyme-like"/>
    <property type="match status" value="1"/>
</dbReference>
<dbReference type="InterPro" id="IPR023346">
    <property type="entry name" value="Lysozyme-like_dom_sf"/>
</dbReference>